<accession>A0ABM0MRL5</accession>
<dbReference type="SMART" id="SM00209">
    <property type="entry name" value="TSP1"/>
    <property type="match status" value="1"/>
</dbReference>
<keyword evidence="7" id="KW-0325">Glycoprotein</keyword>
<dbReference type="InterPro" id="IPR018097">
    <property type="entry name" value="EGF_Ca-bd_CS"/>
</dbReference>
<dbReference type="SUPFAM" id="SSF57196">
    <property type="entry name" value="EGF/Laminin"/>
    <property type="match status" value="2"/>
</dbReference>
<dbReference type="Pfam" id="PF12661">
    <property type="entry name" value="hEGF"/>
    <property type="match status" value="1"/>
</dbReference>
<dbReference type="InterPro" id="IPR036383">
    <property type="entry name" value="TSP1_rpt_sf"/>
</dbReference>
<dbReference type="InterPro" id="IPR000742">
    <property type="entry name" value="EGF"/>
</dbReference>
<feature type="domain" description="EGF-like" evidence="10">
    <location>
        <begin position="117"/>
        <end position="156"/>
    </location>
</feature>
<evidence type="ECO:0000256" key="2">
    <source>
        <dbReference type="ARBA" id="ARBA00022525"/>
    </source>
</evidence>
<name>A0ABM0MRL5_SACKO</name>
<keyword evidence="3 8" id="KW-0245">EGF-like domain</keyword>
<dbReference type="RefSeq" id="XP_006822656.1">
    <property type="nucleotide sequence ID" value="XM_006822593.1"/>
</dbReference>
<evidence type="ECO:0000256" key="1">
    <source>
        <dbReference type="ARBA" id="ARBA00004613"/>
    </source>
</evidence>
<dbReference type="PROSITE" id="PS01187">
    <property type="entry name" value="EGF_CA"/>
    <property type="match status" value="1"/>
</dbReference>
<feature type="signal peptide" evidence="9">
    <location>
        <begin position="1"/>
        <end position="24"/>
    </location>
</feature>
<evidence type="ECO:0000256" key="8">
    <source>
        <dbReference type="PROSITE-ProRule" id="PRU00076"/>
    </source>
</evidence>
<keyword evidence="2" id="KW-0964">Secreted</keyword>
<reference evidence="12" key="1">
    <citation type="submission" date="2025-08" db="UniProtKB">
        <authorList>
            <consortium name="RefSeq"/>
        </authorList>
    </citation>
    <scope>IDENTIFICATION</scope>
    <source>
        <tissue evidence="12">Testes</tissue>
    </source>
</reference>
<dbReference type="PROSITE" id="PS50092">
    <property type="entry name" value="TSP1"/>
    <property type="match status" value="1"/>
</dbReference>
<evidence type="ECO:0000313" key="11">
    <source>
        <dbReference type="Proteomes" id="UP000694865"/>
    </source>
</evidence>
<organism evidence="11 12">
    <name type="scientific">Saccoglossus kowalevskii</name>
    <name type="common">Acorn worm</name>
    <dbReference type="NCBI Taxonomy" id="10224"/>
    <lineage>
        <taxon>Eukaryota</taxon>
        <taxon>Metazoa</taxon>
        <taxon>Hemichordata</taxon>
        <taxon>Enteropneusta</taxon>
        <taxon>Harrimaniidae</taxon>
        <taxon>Saccoglossus</taxon>
    </lineage>
</organism>
<dbReference type="InterPro" id="IPR000152">
    <property type="entry name" value="EGF-type_Asp/Asn_hydroxyl_site"/>
</dbReference>
<dbReference type="SUPFAM" id="SSF82895">
    <property type="entry name" value="TSP-1 type 1 repeat"/>
    <property type="match status" value="1"/>
</dbReference>
<proteinExistence type="predicted"/>
<dbReference type="Proteomes" id="UP000694865">
    <property type="component" value="Unplaced"/>
</dbReference>
<evidence type="ECO:0000256" key="4">
    <source>
        <dbReference type="ARBA" id="ARBA00022729"/>
    </source>
</evidence>
<feature type="chain" id="PRO_5046335265" evidence="9">
    <location>
        <begin position="25"/>
        <end position="239"/>
    </location>
</feature>
<dbReference type="Pfam" id="PF12662">
    <property type="entry name" value="cEGF"/>
    <property type="match status" value="1"/>
</dbReference>
<dbReference type="CDD" id="cd00054">
    <property type="entry name" value="EGF_CA"/>
    <property type="match status" value="1"/>
</dbReference>
<dbReference type="InterPro" id="IPR052080">
    <property type="entry name" value="vWF_C/EGF_Fibrillin"/>
</dbReference>
<dbReference type="InterPro" id="IPR026823">
    <property type="entry name" value="cEGF"/>
</dbReference>
<evidence type="ECO:0000256" key="3">
    <source>
        <dbReference type="ARBA" id="ARBA00022536"/>
    </source>
</evidence>
<evidence type="ECO:0000256" key="6">
    <source>
        <dbReference type="ARBA" id="ARBA00023157"/>
    </source>
</evidence>
<dbReference type="SMART" id="SM00181">
    <property type="entry name" value="EGF"/>
    <property type="match status" value="4"/>
</dbReference>
<keyword evidence="11" id="KW-1185">Reference proteome</keyword>
<keyword evidence="6" id="KW-1015">Disulfide bond</keyword>
<dbReference type="Gene3D" id="2.10.25.10">
    <property type="entry name" value="Laminin"/>
    <property type="match status" value="3"/>
</dbReference>
<keyword evidence="5" id="KW-0677">Repeat</keyword>
<comment type="subcellular location">
    <subcellularLocation>
        <location evidence="1">Secreted</location>
    </subcellularLocation>
</comment>
<dbReference type="PANTHER" id="PTHR47333:SF4">
    <property type="entry name" value="EGF-LIKE DOMAIN-CONTAINING PROTEIN"/>
    <property type="match status" value="1"/>
</dbReference>
<dbReference type="PROSITE" id="PS00010">
    <property type="entry name" value="ASX_HYDROXYL"/>
    <property type="match status" value="1"/>
</dbReference>
<comment type="caution">
    <text evidence="8">Lacks conserved residue(s) required for the propagation of feature annotation.</text>
</comment>
<keyword evidence="4 9" id="KW-0732">Signal</keyword>
<dbReference type="Gene3D" id="2.20.100.10">
    <property type="entry name" value="Thrombospondin type-1 (TSP1) repeat"/>
    <property type="match status" value="1"/>
</dbReference>
<dbReference type="PROSITE" id="PS50026">
    <property type="entry name" value="EGF_3"/>
    <property type="match status" value="1"/>
</dbReference>
<dbReference type="GeneID" id="102805785"/>
<evidence type="ECO:0000256" key="5">
    <source>
        <dbReference type="ARBA" id="ARBA00022737"/>
    </source>
</evidence>
<evidence type="ECO:0000313" key="12">
    <source>
        <dbReference type="RefSeq" id="XP_006822656.1"/>
    </source>
</evidence>
<evidence type="ECO:0000259" key="10">
    <source>
        <dbReference type="PROSITE" id="PS50026"/>
    </source>
</evidence>
<dbReference type="PANTHER" id="PTHR47333">
    <property type="entry name" value="VON WILLEBRAND FACTOR C AND EGF DOMAIN-CONTAINING PROTEIN"/>
    <property type="match status" value="1"/>
</dbReference>
<gene>
    <name evidence="12" type="primary">LOC102805785</name>
</gene>
<evidence type="ECO:0000256" key="9">
    <source>
        <dbReference type="SAM" id="SignalP"/>
    </source>
</evidence>
<sequence length="239" mass="25630">MGPRKLVMLLVMAVIICGIHNADGWRRRRRRRRSCPVINCTVGGWSTWTPCSAPCGNAGTQSRSRPITMQAQCGGSCPHALQVNRPCNRDGCNGHGTPLSTSCQCNPGWTGTCCQNDINECAANNGECTHTCHNTAGSYTCSCNPGYNLSNGKSCIDIDECLDNSNVCGTLQCSNTPGSYICSCHVGYIQDGNSCYDIDECYNNSHGCAQMCENTEGSYNCICSTGYQLAVDGHSCTEI</sequence>
<dbReference type="InterPro" id="IPR000884">
    <property type="entry name" value="TSP1_rpt"/>
</dbReference>
<dbReference type="Pfam" id="PF00090">
    <property type="entry name" value="TSP_1"/>
    <property type="match status" value="1"/>
</dbReference>
<dbReference type="PROSITE" id="PS01186">
    <property type="entry name" value="EGF_2"/>
    <property type="match status" value="3"/>
</dbReference>
<dbReference type="InterPro" id="IPR049883">
    <property type="entry name" value="NOTCH1_EGF-like"/>
</dbReference>
<protein>
    <submittedName>
        <fullName evidence="12">Signal peptide, CUB and EGF-like domain-containing protein 1-like</fullName>
    </submittedName>
</protein>
<dbReference type="Pfam" id="PF07645">
    <property type="entry name" value="EGF_CA"/>
    <property type="match status" value="1"/>
</dbReference>
<evidence type="ECO:0000256" key="7">
    <source>
        <dbReference type="ARBA" id="ARBA00023180"/>
    </source>
</evidence>
<dbReference type="SMART" id="SM00179">
    <property type="entry name" value="EGF_CA"/>
    <property type="match status" value="3"/>
</dbReference>
<dbReference type="InterPro" id="IPR013032">
    <property type="entry name" value="EGF-like_CS"/>
</dbReference>
<dbReference type="InterPro" id="IPR001881">
    <property type="entry name" value="EGF-like_Ca-bd_dom"/>
</dbReference>